<evidence type="ECO:0000313" key="3">
    <source>
        <dbReference type="EMBL" id="GHB05017.1"/>
    </source>
</evidence>
<reference evidence="3" key="1">
    <citation type="journal article" date="2014" name="Int. J. Syst. Evol. Microbiol.">
        <title>Complete genome sequence of Corynebacterium casei LMG S-19264T (=DSM 44701T), isolated from a smear-ripened cheese.</title>
        <authorList>
            <consortium name="US DOE Joint Genome Institute (JGI-PGF)"/>
            <person name="Walter F."/>
            <person name="Albersmeier A."/>
            <person name="Kalinowski J."/>
            <person name="Ruckert C."/>
        </authorList>
    </citation>
    <scope>NUCLEOTIDE SEQUENCE</scope>
    <source>
        <strain evidence="3">KCTC 32513</strain>
    </source>
</reference>
<reference evidence="3" key="2">
    <citation type="submission" date="2020-09" db="EMBL/GenBank/DDBJ databases">
        <authorList>
            <person name="Sun Q."/>
            <person name="Kim S."/>
        </authorList>
    </citation>
    <scope>NUCLEOTIDE SEQUENCE</scope>
    <source>
        <strain evidence="3">KCTC 32513</strain>
    </source>
</reference>
<dbReference type="EMBL" id="BMZH01000023">
    <property type="protein sequence ID" value="GHB05017.1"/>
    <property type="molecule type" value="Genomic_DNA"/>
</dbReference>
<comment type="caution">
    <text evidence="3">The sequence shown here is derived from an EMBL/GenBank/DDBJ whole genome shotgun (WGS) entry which is preliminary data.</text>
</comment>
<dbReference type="AlphaFoldDB" id="A0A8J3CSX2"/>
<keyword evidence="4" id="KW-1185">Reference proteome</keyword>
<accession>A0A8J3CSX2</accession>
<name>A0A8J3CSX2_9PROT</name>
<feature type="region of interest" description="Disordered" evidence="1">
    <location>
        <begin position="22"/>
        <end position="65"/>
    </location>
</feature>
<evidence type="ECO:0000313" key="4">
    <source>
        <dbReference type="Proteomes" id="UP000634004"/>
    </source>
</evidence>
<sequence length="286" mass="31237">MPILVIAFLAFGLGAVGYVQHEQQSPSHSADNGPEQSVERSSPEAPLSQSEQAPSAHQGISKDEWERRDHQAQIGMFKASVAAVVLTVIGLGLVGCTVYYTKEAARAANKTLKLAKKTLTESRKANAAEIRPYLTFKSIELDPHGDWIKDGRLSYNIDCVVENIGRFPAREISFFASHSRDALFSRENELSKICGHLSAGGDTSYELSTGSGVDVRVDEESGAVTVIKHLEIKDGYRTEIYAGVRYSGFSGESVFETVATFDVHVRIGPDGTIYGPIRNRRKDEAT</sequence>
<feature type="transmembrane region" description="Helical" evidence="2">
    <location>
        <begin position="79"/>
        <end position="100"/>
    </location>
</feature>
<evidence type="ECO:0000256" key="1">
    <source>
        <dbReference type="SAM" id="MobiDB-lite"/>
    </source>
</evidence>
<proteinExistence type="predicted"/>
<keyword evidence="2" id="KW-0472">Membrane</keyword>
<keyword evidence="2" id="KW-0812">Transmembrane</keyword>
<gene>
    <name evidence="3" type="ORF">GCM10009069_29450</name>
</gene>
<organism evidence="3 4">
    <name type="scientific">Algimonas arctica</name>
    <dbReference type="NCBI Taxonomy" id="1479486"/>
    <lineage>
        <taxon>Bacteria</taxon>
        <taxon>Pseudomonadati</taxon>
        <taxon>Pseudomonadota</taxon>
        <taxon>Alphaproteobacteria</taxon>
        <taxon>Maricaulales</taxon>
        <taxon>Robiginitomaculaceae</taxon>
        <taxon>Algimonas</taxon>
    </lineage>
</organism>
<evidence type="ECO:0000256" key="2">
    <source>
        <dbReference type="SAM" id="Phobius"/>
    </source>
</evidence>
<keyword evidence="2" id="KW-1133">Transmembrane helix</keyword>
<dbReference type="Proteomes" id="UP000634004">
    <property type="component" value="Unassembled WGS sequence"/>
</dbReference>
<protein>
    <submittedName>
        <fullName evidence="3">Uncharacterized protein</fullName>
    </submittedName>
</protein>